<dbReference type="InterPro" id="IPR052176">
    <property type="entry name" value="Glycosyl_Hydrlase_43_Enz"/>
</dbReference>
<dbReference type="Gene3D" id="2.60.40.3630">
    <property type="match status" value="1"/>
</dbReference>
<dbReference type="eggNOG" id="COG1409">
    <property type="taxonomic scope" value="Bacteria"/>
</dbReference>
<dbReference type="Pfam" id="PF04616">
    <property type="entry name" value="Glyco_hydro_43"/>
    <property type="match status" value="1"/>
</dbReference>
<dbReference type="eggNOG" id="COG3507">
    <property type="taxonomic scope" value="Bacteria"/>
</dbReference>
<proteinExistence type="inferred from homology"/>
<protein>
    <submittedName>
        <fullName evidence="11">Endo-1,4-beta-xylanase</fullName>
        <ecNumber evidence="11">3.2.1.55</ecNumber>
    </submittedName>
</protein>
<dbReference type="InterPro" id="IPR046780">
    <property type="entry name" value="aBig_2"/>
</dbReference>
<dbReference type="RefSeq" id="WP_051921894.1">
    <property type="nucleotide sequence ID" value="NZ_JGZI01000010.1"/>
</dbReference>
<dbReference type="EC" id="3.2.1.55" evidence="11"/>
<evidence type="ECO:0000256" key="6">
    <source>
        <dbReference type="PIRSR" id="PIRSR606710-2"/>
    </source>
</evidence>
<keyword evidence="12" id="KW-1185">Reference proteome</keyword>
<dbReference type="Pfam" id="PF07554">
    <property type="entry name" value="FIVAR"/>
    <property type="match status" value="1"/>
</dbReference>
<dbReference type="GO" id="GO:0046556">
    <property type="term" value="F:alpha-L-arabinofuranosidase activity"/>
    <property type="evidence" value="ECO:0007669"/>
    <property type="project" value="UniProtKB-EC"/>
</dbReference>
<evidence type="ECO:0000256" key="8">
    <source>
        <dbReference type="SAM" id="Phobius"/>
    </source>
</evidence>
<dbReference type="EMBL" id="JGZI01000010">
    <property type="protein sequence ID" value="KFI81433.1"/>
    <property type="molecule type" value="Genomic_DNA"/>
</dbReference>
<evidence type="ECO:0000256" key="1">
    <source>
        <dbReference type="ARBA" id="ARBA00009865"/>
    </source>
</evidence>
<dbReference type="CDD" id="cd08983">
    <property type="entry name" value="GH43_Bt3655-like"/>
    <property type="match status" value="1"/>
</dbReference>
<dbReference type="Gene3D" id="1.20.1270.70">
    <property type="entry name" value="Designed single chain three-helix bundle"/>
    <property type="match status" value="1"/>
</dbReference>
<feature type="domain" description="Atrophied bacterial Ig" evidence="10">
    <location>
        <begin position="368"/>
        <end position="441"/>
    </location>
</feature>
<dbReference type="SUPFAM" id="SSF49899">
    <property type="entry name" value="Concanavalin A-like lectins/glucanases"/>
    <property type="match status" value="3"/>
</dbReference>
<dbReference type="Pfam" id="PF13385">
    <property type="entry name" value="Laminin_G_3"/>
    <property type="match status" value="3"/>
</dbReference>
<dbReference type="Proteomes" id="UP000029050">
    <property type="component" value="Unassembled WGS sequence"/>
</dbReference>
<keyword evidence="8" id="KW-1133">Transmembrane helix</keyword>
<feature type="region of interest" description="Disordered" evidence="7">
    <location>
        <begin position="1869"/>
        <end position="1893"/>
    </location>
</feature>
<evidence type="ECO:0000256" key="4">
    <source>
        <dbReference type="ARBA" id="ARBA00023277"/>
    </source>
</evidence>
<keyword evidence="3 11" id="KW-0378">Hydrolase</keyword>
<dbReference type="PANTHER" id="PTHR43772:SF2">
    <property type="entry name" value="PUTATIVE (AFU_ORTHOLOGUE AFUA_2G04480)-RELATED"/>
    <property type="match status" value="1"/>
</dbReference>
<evidence type="ECO:0000259" key="10">
    <source>
        <dbReference type="Pfam" id="PF20578"/>
    </source>
</evidence>
<dbReference type="PANTHER" id="PTHR43772">
    <property type="entry name" value="ENDO-1,4-BETA-XYLANASE"/>
    <property type="match status" value="1"/>
</dbReference>
<dbReference type="Gene3D" id="2.60.120.200">
    <property type="match status" value="3"/>
</dbReference>
<feature type="domain" description="Ig-like" evidence="9">
    <location>
        <begin position="1721"/>
        <end position="1791"/>
    </location>
</feature>
<dbReference type="GeneID" id="98301034"/>
<comment type="caution">
    <text evidence="11">The sequence shown here is derived from an EMBL/GenBank/DDBJ whole genome shotgun (WGS) entry which is preliminary data.</text>
</comment>
<dbReference type="eggNOG" id="COG5492">
    <property type="taxonomic scope" value="Bacteria"/>
</dbReference>
<dbReference type="Gene3D" id="2.115.10.20">
    <property type="entry name" value="Glycosyl hydrolase domain, family 43"/>
    <property type="match status" value="2"/>
</dbReference>
<evidence type="ECO:0000256" key="5">
    <source>
        <dbReference type="ARBA" id="ARBA00023295"/>
    </source>
</evidence>
<keyword evidence="4" id="KW-0119">Carbohydrate metabolism</keyword>
<evidence type="ECO:0000256" key="3">
    <source>
        <dbReference type="ARBA" id="ARBA00022801"/>
    </source>
</evidence>
<keyword evidence="8" id="KW-0472">Membrane</keyword>
<evidence type="ECO:0000256" key="2">
    <source>
        <dbReference type="ARBA" id="ARBA00022651"/>
    </source>
</evidence>
<feature type="transmembrane region" description="Helical" evidence="8">
    <location>
        <begin position="1912"/>
        <end position="1931"/>
    </location>
</feature>
<feature type="site" description="Important for catalytic activity, responsible for pKa modulation of the active site Glu and correct orientation of both the proton donor and substrate" evidence="6">
    <location>
        <position position="1455"/>
    </location>
</feature>
<dbReference type="STRING" id="218140.BPSY_1841"/>
<name>A0A087CDT3_9BIFI</name>
<evidence type="ECO:0000313" key="12">
    <source>
        <dbReference type="Proteomes" id="UP000029050"/>
    </source>
</evidence>
<evidence type="ECO:0000256" key="7">
    <source>
        <dbReference type="SAM" id="MobiDB-lite"/>
    </source>
</evidence>
<evidence type="ECO:0000313" key="11">
    <source>
        <dbReference type="EMBL" id="KFI81433.1"/>
    </source>
</evidence>
<dbReference type="InterPro" id="IPR006710">
    <property type="entry name" value="Glyco_hydro_43"/>
</dbReference>
<keyword evidence="2 11" id="KW-0624">Polysaccharide degradation</keyword>
<sequence length="1937" mass="205793">MMTENSNALAADIRRWGKRALGAVLGAATLLSMAVAPQVASAQEEDTADVTIADFNFDDVVQGQSGTLEDSTGIAKATLAKSANAPTVNEYQGDGSQALAFGNSQWLNITKSDGSALLAGLDEVTFSYDVLSAATSDSQAWSLFAARDANAQSYPNEHYLSVIDRSDRVTVQRWNNSGSRDNTGSPSASGVAAGWRHIDLKVSNDSTALYINGELVDQKTPTEAQALSSILGSTGGVLQLGRANWVNGEYFNGSIDNFKVTVPNDHLALRAAAVAARISTSLTLTAEETALDTYGGLVSYTSSNEDVLVIKEGSTAVLQQYPSQQAASAELTATVNIFGVTATQRISVTIPSNDDLAQSDLEAVELLNPDDVRTNLTLPDVTSHGFSITWSSDNETVITDMAQGGKAAGVVTRGASDQQVTLSASIPGTAAKREFALTVKAAYDKPSQSDLSDYMFAYFADNTGEKENIYFATSEDGDYWLDLSNDDTSPSLTTDVGKQGVRDPFLIRSPEGDKFYIIATDLEVATQGWGGPMSTKIQTWESTDLKHWEGPFLSELAAPLGDVEKMWAPEAWWDEATGQYFIYWATNCWNSCPADNLGDSLNMYISTTRDFRSFSKPELWIDRSNSVIDVSIIKIGDWYYRISGDGDLNIEKSKRIDVPTTGLVTERTSDDQWVSVGKLSDFVGASQLSAIGGVEGFEWVTYNPDDRTTEDGKPVYALIADQYGKNAGYRPFRFTDIEDPSTWDVDFTDFNWDAIKKRHGGIISVTAAERKALESAFVTQYTEAAEPAAAGSGPQACYTFDDESDVGADSCGDNALTMHGATTTQGDQDLQSDVLSLDGSTGGYAEFPTGLFDGKSQLTVQMKVNSAQTGNFFTFAFGKNSQQYYMLRNRSGGDVRSAITKGSSGYEDAVTANIGSGWHTITVVFNERTQQVYSDGALIGSNISSNPVNWLGTDLMAYLGKSFYAADGYFKGSIDDVKVWNRALSSEELASDDGSEEGVLADFDFNDLTAGAASINDATGGAKATVNGTVSTAQNTLDGTTAADLNNKVWLNVTAADGTALLAGHDEVTFSYDSLVGSGKWALFAAPNSDAAVYNAENYLGVMDESSSISVERFASGRANNGNVSTTGSSVWKHVDLVVSNSTTKLYVDGVLKASNDAIDSAHALSAILGQSGGVLQVGKANWTTAGEYFNGKIDNLVIHDRALSDEELIDDDAEILIGAQVGSVPESTSVTGTDSHTAITSTIDAKTKTISAYVRKGTDLSAVPVTLSLNGAAATIASVNGEGFTNGGAVDVNDGDATIVVNRGNRSESWTLGVTVANNPVLPGQYADPDADVFDGKFWIYPTTDGFSSWSGTQFHAWSSTDMVNWTDEGVILDVNRDADNDYVKSPWSVGSAWAPTIEKKNGKYYYYYCAKLPSGTSAIGVAVADNPAGPFLPSEQPLITASMEGVSVGQAIDPSIFTDDDGVSYILYGNGSAAIAQLGDDMTSIVPGSVRKLSGLTDFREAVTVNRIAGKYHWTWSVDDTGSENYRVNYGVSDTLNGAITYKYVLLQKDNANDLKGTAHHSIMENGDDLYIVYHRFYTPLGFYTSGLGYHRETAIDKLELDDEGLFKPVTPTLLGVGASTVKENDATLRSLSVGGVDLDVSKETQTLTVDDVSRITSDDVAVSTSDSTADSDVTVQNGVVTVIVTADDLSSRRYTVMLQDDDTPAPVVVTSIAVTSMPVKTNYTVGAVAIDTTGLVVSATYSDGSVSPLDPDEYELSGFEALTAGNKTVTVTLKASLPPVSTSFVVTVDGLLPPEDADREGLRTAINQATGLQQSDYTAGSWSALLAALDDARTALADEEATQERLDAATASLLAAIKDLVKVSDDPKVTEPASPSPDGSRDGASSGADPAVSGRVLGPLAKSGASTLVISYGVVVLLGLGALAILTVRRHRRR</sequence>
<dbReference type="GO" id="GO:0045493">
    <property type="term" value="P:xylan catabolic process"/>
    <property type="evidence" value="ECO:0007669"/>
    <property type="project" value="UniProtKB-KW"/>
</dbReference>
<dbReference type="InterPro" id="IPR013320">
    <property type="entry name" value="ConA-like_dom_sf"/>
</dbReference>
<dbReference type="InterPro" id="IPR022038">
    <property type="entry name" value="Ig-like_bact"/>
</dbReference>
<dbReference type="Pfam" id="PF20578">
    <property type="entry name" value="aBig_2"/>
    <property type="match status" value="1"/>
</dbReference>
<organism evidence="11 12">
    <name type="scientific">Bifidobacterium psychraerophilum</name>
    <dbReference type="NCBI Taxonomy" id="218140"/>
    <lineage>
        <taxon>Bacteria</taxon>
        <taxon>Bacillati</taxon>
        <taxon>Actinomycetota</taxon>
        <taxon>Actinomycetes</taxon>
        <taxon>Bifidobacteriales</taxon>
        <taxon>Bifidobacteriaceae</taxon>
        <taxon>Bifidobacterium</taxon>
    </lineage>
</organism>
<keyword evidence="5 11" id="KW-0326">Glycosidase</keyword>
<gene>
    <name evidence="11" type="ORF">BPSY_1841</name>
</gene>
<dbReference type="OrthoDB" id="9758923at2"/>
<reference evidence="11 12" key="1">
    <citation type="submission" date="2014-03" db="EMBL/GenBank/DDBJ databases">
        <title>Genomics of Bifidobacteria.</title>
        <authorList>
            <person name="Ventura M."/>
            <person name="Milani C."/>
            <person name="Lugli G.A."/>
        </authorList>
    </citation>
    <scope>NUCLEOTIDE SEQUENCE [LARGE SCALE GENOMIC DNA]</scope>
    <source>
        <strain evidence="11 12">LMG 21775</strain>
    </source>
</reference>
<dbReference type="InterPro" id="IPR023296">
    <property type="entry name" value="Glyco_hydro_beta-prop_sf"/>
</dbReference>
<dbReference type="SUPFAM" id="SSF75005">
    <property type="entry name" value="Arabinanase/levansucrase/invertase"/>
    <property type="match status" value="2"/>
</dbReference>
<accession>A0A087CDT3</accession>
<comment type="similarity">
    <text evidence="1">Belongs to the glycosyl hydrolase 43 family.</text>
</comment>
<evidence type="ECO:0000259" key="9">
    <source>
        <dbReference type="Pfam" id="PF07523"/>
    </source>
</evidence>
<keyword evidence="8" id="KW-0812">Transmembrane</keyword>
<dbReference type="Pfam" id="PF07523">
    <property type="entry name" value="Big_3"/>
    <property type="match status" value="1"/>
</dbReference>
<dbReference type="CDD" id="cd18828">
    <property type="entry name" value="GH43_BT3675-like"/>
    <property type="match status" value="1"/>
</dbReference>
<keyword evidence="2 11" id="KW-0858">Xylan degradation</keyword>